<dbReference type="EMBL" id="AC157777">
    <property type="protein sequence ID" value="ABD33398.1"/>
    <property type="molecule type" value="Genomic_DNA"/>
</dbReference>
<gene>
    <name evidence="1" type="ORF">MtrDRAFT_AC157777g21v2</name>
</gene>
<accession>Q2HRY9</accession>
<reference evidence="1" key="1">
    <citation type="submission" date="2005-03" db="EMBL/GenBank/DDBJ databases">
        <authorList>
            <person name="Town C.D."/>
        </authorList>
    </citation>
    <scope>NUCLEOTIDE SEQUENCE</scope>
</reference>
<name>Q2HRY9_MEDTR</name>
<organism evidence="1">
    <name type="scientific">Medicago truncatula</name>
    <name type="common">Barrel medic</name>
    <name type="synonym">Medicago tribuloides</name>
    <dbReference type="NCBI Taxonomy" id="3880"/>
    <lineage>
        <taxon>Eukaryota</taxon>
        <taxon>Viridiplantae</taxon>
        <taxon>Streptophyta</taxon>
        <taxon>Embryophyta</taxon>
        <taxon>Tracheophyta</taxon>
        <taxon>Spermatophyta</taxon>
        <taxon>Magnoliopsida</taxon>
        <taxon>eudicotyledons</taxon>
        <taxon>Gunneridae</taxon>
        <taxon>Pentapetalae</taxon>
        <taxon>rosids</taxon>
        <taxon>fabids</taxon>
        <taxon>Fabales</taxon>
        <taxon>Fabaceae</taxon>
        <taxon>Papilionoideae</taxon>
        <taxon>50 kb inversion clade</taxon>
        <taxon>NPAAA clade</taxon>
        <taxon>Hologalegina</taxon>
        <taxon>IRL clade</taxon>
        <taxon>Trifolieae</taxon>
        <taxon>Medicago</taxon>
    </lineage>
</organism>
<reference evidence="1" key="2">
    <citation type="submission" date="2007-03" db="EMBL/GenBank/DDBJ databases">
        <authorList>
            <consortium name="The International Medicago Genome Annotation Group"/>
        </authorList>
    </citation>
    <scope>NUCLEOTIDE SEQUENCE</scope>
</reference>
<protein>
    <submittedName>
        <fullName evidence="1">Uncharacterized protein</fullName>
    </submittedName>
</protein>
<sequence length="76" mass="8413">MRDAIVTGRSTITTRACARAADATARFEIAAFEGSGEQLGGGGIEREKHVLEEKGGRGFYVKKWLIVQWKKKRMEG</sequence>
<proteinExistence type="predicted"/>
<evidence type="ECO:0000313" key="1">
    <source>
        <dbReference type="EMBL" id="ABD33398.1"/>
    </source>
</evidence>
<dbReference type="AlphaFoldDB" id="Q2HRY9"/>